<dbReference type="InterPro" id="IPR000183">
    <property type="entry name" value="Orn/DAP/Arg_de-COase"/>
</dbReference>
<dbReference type="Proteomes" id="UP001596022">
    <property type="component" value="Unassembled WGS sequence"/>
</dbReference>
<feature type="modified residue" description="N6-(pyridoxal phosphate)lysine" evidence="5">
    <location>
        <position position="64"/>
    </location>
</feature>
<evidence type="ECO:0000259" key="8">
    <source>
        <dbReference type="Pfam" id="PF00278"/>
    </source>
</evidence>
<organism evidence="10 11">
    <name type="scientific">Camelliibacillus cellulosilyticus</name>
    <dbReference type="NCBI Taxonomy" id="2174486"/>
    <lineage>
        <taxon>Bacteria</taxon>
        <taxon>Bacillati</taxon>
        <taxon>Bacillota</taxon>
        <taxon>Bacilli</taxon>
        <taxon>Bacillales</taxon>
        <taxon>Sporolactobacillaceae</taxon>
        <taxon>Camelliibacillus</taxon>
    </lineage>
</organism>
<comment type="catalytic activity">
    <reaction evidence="5 7">
        <text>meso-2,6-diaminopimelate + H(+) = L-lysine + CO2</text>
        <dbReference type="Rhea" id="RHEA:15101"/>
        <dbReference type="ChEBI" id="CHEBI:15378"/>
        <dbReference type="ChEBI" id="CHEBI:16526"/>
        <dbReference type="ChEBI" id="CHEBI:32551"/>
        <dbReference type="ChEBI" id="CHEBI:57791"/>
        <dbReference type="EC" id="4.1.1.20"/>
    </reaction>
</comment>
<keyword evidence="3 5" id="KW-0663">Pyridoxal phosphate</keyword>
<dbReference type="PRINTS" id="PR01179">
    <property type="entry name" value="ODADCRBXLASE"/>
</dbReference>
<gene>
    <name evidence="5 10" type="primary">lysA</name>
    <name evidence="10" type="ORF">ACFO4N_03845</name>
</gene>
<evidence type="ECO:0000256" key="7">
    <source>
        <dbReference type="RuleBase" id="RU003738"/>
    </source>
</evidence>
<comment type="caution">
    <text evidence="10">The sequence shown here is derived from an EMBL/GenBank/DDBJ whole genome shotgun (WGS) entry which is preliminary data.</text>
</comment>
<evidence type="ECO:0000256" key="5">
    <source>
        <dbReference type="HAMAP-Rule" id="MF_02120"/>
    </source>
</evidence>
<keyword evidence="5 7" id="KW-0457">Lysine biosynthesis</keyword>
<comment type="function">
    <text evidence="5">Specifically catalyzes the decarboxylation of meso-diaminopimelate (meso-DAP) to L-lysine.</text>
</comment>
<dbReference type="EMBL" id="JBHSFW010000001">
    <property type="protein sequence ID" value="MFC4617859.1"/>
    <property type="molecule type" value="Genomic_DNA"/>
</dbReference>
<dbReference type="InterPro" id="IPR009006">
    <property type="entry name" value="Ala_racemase/Decarboxylase_C"/>
</dbReference>
<dbReference type="SUPFAM" id="SSF51419">
    <property type="entry name" value="PLP-binding barrel"/>
    <property type="match status" value="1"/>
</dbReference>
<dbReference type="NCBIfam" id="TIGR01048">
    <property type="entry name" value="lysA"/>
    <property type="match status" value="1"/>
</dbReference>
<feature type="domain" description="Orn/DAP/Arg decarboxylase 2 C-terminal" evidence="8">
    <location>
        <begin position="31"/>
        <end position="386"/>
    </location>
</feature>
<feature type="binding site" evidence="5">
    <location>
        <position position="360"/>
    </location>
    <ligand>
        <name>substrate</name>
    </ligand>
</feature>
<evidence type="ECO:0000256" key="1">
    <source>
        <dbReference type="ARBA" id="ARBA00001933"/>
    </source>
</evidence>
<dbReference type="SUPFAM" id="SSF50621">
    <property type="entry name" value="Alanine racemase C-terminal domain-like"/>
    <property type="match status" value="1"/>
</dbReference>
<dbReference type="Pfam" id="PF02784">
    <property type="entry name" value="Orn_Arg_deC_N"/>
    <property type="match status" value="1"/>
</dbReference>
<dbReference type="HAMAP" id="MF_02120">
    <property type="entry name" value="LysA"/>
    <property type="match status" value="1"/>
</dbReference>
<dbReference type="PRINTS" id="PR01181">
    <property type="entry name" value="DAPDCRBXLASE"/>
</dbReference>
<feature type="binding site" evidence="5">
    <location>
        <position position="388"/>
    </location>
    <ligand>
        <name>pyridoxal 5'-phosphate</name>
        <dbReference type="ChEBI" id="CHEBI:597326"/>
    </ligand>
</feature>
<evidence type="ECO:0000256" key="2">
    <source>
        <dbReference type="ARBA" id="ARBA00022793"/>
    </source>
</evidence>
<feature type="binding site" evidence="5">
    <location>
        <position position="246"/>
    </location>
    <ligand>
        <name>pyridoxal 5'-phosphate</name>
        <dbReference type="ChEBI" id="CHEBI:597326"/>
    </ligand>
</feature>
<evidence type="ECO:0000313" key="11">
    <source>
        <dbReference type="Proteomes" id="UP001596022"/>
    </source>
</evidence>
<feature type="domain" description="Orn/DAP/Arg decarboxylase 2 N-terminal" evidence="9">
    <location>
        <begin position="37"/>
        <end position="294"/>
    </location>
</feature>
<dbReference type="Gene3D" id="3.20.20.10">
    <property type="entry name" value="Alanine racemase"/>
    <property type="match status" value="1"/>
</dbReference>
<protein>
    <recommendedName>
        <fullName evidence="5 6">Diaminopimelate decarboxylase</fullName>
        <shortName evidence="5">DAP decarboxylase</shortName>
        <shortName evidence="5">DAPDC</shortName>
        <ecNumber evidence="5 6">4.1.1.20</ecNumber>
    </recommendedName>
</protein>
<dbReference type="InterPro" id="IPR022644">
    <property type="entry name" value="De-COase2_N"/>
</dbReference>
<feature type="binding site" evidence="5">
    <location>
        <position position="328"/>
    </location>
    <ligand>
        <name>substrate</name>
    </ligand>
</feature>
<evidence type="ECO:0000256" key="3">
    <source>
        <dbReference type="ARBA" id="ARBA00022898"/>
    </source>
</evidence>
<keyword evidence="4 5" id="KW-0456">Lyase</keyword>
<evidence type="ECO:0000313" key="10">
    <source>
        <dbReference type="EMBL" id="MFC4617859.1"/>
    </source>
</evidence>
<evidence type="ECO:0000259" key="9">
    <source>
        <dbReference type="Pfam" id="PF02784"/>
    </source>
</evidence>
<comment type="subunit">
    <text evidence="5">Homodimer.</text>
</comment>
<feature type="binding site" evidence="5">
    <location>
        <position position="291"/>
    </location>
    <ligand>
        <name>substrate</name>
    </ligand>
</feature>
<dbReference type="InterPro" id="IPR022643">
    <property type="entry name" value="De-COase2_C"/>
</dbReference>
<dbReference type="PANTHER" id="PTHR43727:SF2">
    <property type="entry name" value="GROUP IV DECARBOXYLASE"/>
    <property type="match status" value="1"/>
</dbReference>
<evidence type="ECO:0000256" key="4">
    <source>
        <dbReference type="ARBA" id="ARBA00023239"/>
    </source>
</evidence>
<keyword evidence="11" id="KW-1185">Reference proteome</keyword>
<accession>A0ABV9GJV7</accession>
<dbReference type="InterPro" id="IPR002986">
    <property type="entry name" value="DAP_deCOOHase_LysA"/>
</dbReference>
<keyword evidence="2 5" id="KW-0210">Decarboxylase</keyword>
<dbReference type="Pfam" id="PF00278">
    <property type="entry name" value="Orn_DAP_Arg_deC"/>
    <property type="match status" value="1"/>
</dbReference>
<reference evidence="11" key="1">
    <citation type="journal article" date="2019" name="Int. J. Syst. Evol. Microbiol.">
        <title>The Global Catalogue of Microorganisms (GCM) 10K type strain sequencing project: providing services to taxonomists for standard genome sequencing and annotation.</title>
        <authorList>
            <consortium name="The Broad Institute Genomics Platform"/>
            <consortium name="The Broad Institute Genome Sequencing Center for Infectious Disease"/>
            <person name="Wu L."/>
            <person name="Ma J."/>
        </authorList>
    </citation>
    <scope>NUCLEOTIDE SEQUENCE [LARGE SCALE GENOMIC DNA]</scope>
    <source>
        <strain evidence="11">CGMCC 1.16306</strain>
    </source>
</reference>
<dbReference type="Gene3D" id="2.40.37.10">
    <property type="entry name" value="Lyase, Ornithine Decarboxylase, Chain A, domain 1"/>
    <property type="match status" value="1"/>
</dbReference>
<dbReference type="EC" id="4.1.1.20" evidence="5 6"/>
<dbReference type="InterPro" id="IPR029066">
    <property type="entry name" value="PLP-binding_barrel"/>
</dbReference>
<dbReference type="RefSeq" id="WP_376844876.1">
    <property type="nucleotide sequence ID" value="NZ_JBHSFW010000001.1"/>
</dbReference>
<sequence length="444" mass="48678">MRGTQSVNDKGHLMIGAVDTVALAKTYGTPLYVYDVALIREKAQAFKKAFADYPAQYQIAYASKAFSSVAMIQLVEELDLALDVVSGGELYTALAAEFPPEKIHFHGNNKSVDELRYAVREGIGAIIVDNFYELAMLEQVAAEESRQVRILLRLTPGVQTNTHAYIATGQEDSKFGFYFTNGDAFKAVENALDSPWLRLEGVHFHLGSQLFDPKTYIHAIQRLYKEMDQWHDQLNFIPKIVNVGGGFGIPYTDEDQEVTPAVFIEAITQTIMDECGARSLSLPEIWIEPGRVLVGEAGTTLYTLGSQKTTAGGRTYISVDGGMSDNLRPALYQSKYEAALAAAIQEPPVSTVTLAGKCCESGDIVIQDIDLPNCQSGDVLAVFCTGAYGYAMANNYNRLPRPAVVFVEAGDACLVVERETYQDLIHHDLPLGKKVISKSVDTDC</sequence>
<comment type="cofactor">
    <cofactor evidence="1 5 7">
        <name>pyridoxal 5'-phosphate</name>
        <dbReference type="ChEBI" id="CHEBI:597326"/>
    </cofactor>
</comment>
<dbReference type="GO" id="GO:0008836">
    <property type="term" value="F:diaminopimelate decarboxylase activity"/>
    <property type="evidence" value="ECO:0007669"/>
    <property type="project" value="UniProtKB-EC"/>
</dbReference>
<feature type="binding site" evidence="5">
    <location>
        <position position="332"/>
    </location>
    <ligand>
        <name>substrate</name>
    </ligand>
</feature>
<dbReference type="PANTHER" id="PTHR43727">
    <property type="entry name" value="DIAMINOPIMELATE DECARBOXYLASE"/>
    <property type="match status" value="1"/>
</dbReference>
<feature type="binding site" evidence="5">
    <location>
        <begin position="288"/>
        <end position="291"/>
    </location>
    <ligand>
        <name>pyridoxal 5'-phosphate</name>
        <dbReference type="ChEBI" id="CHEBI:597326"/>
    </ligand>
</feature>
<comment type="similarity">
    <text evidence="5">Belongs to the Orn/Lys/Arg decarboxylase class-II family. LysA subfamily.</text>
</comment>
<name>A0ABV9GJV7_9BACL</name>
<keyword evidence="5" id="KW-0028">Amino-acid biosynthesis</keyword>
<evidence type="ECO:0000256" key="6">
    <source>
        <dbReference type="NCBIfam" id="TIGR01048"/>
    </source>
</evidence>
<feature type="binding site" evidence="5">
    <location>
        <position position="388"/>
    </location>
    <ligand>
        <name>substrate</name>
    </ligand>
</feature>
<dbReference type="CDD" id="cd06828">
    <property type="entry name" value="PLPDE_III_DapDC"/>
    <property type="match status" value="1"/>
</dbReference>
<proteinExistence type="inferred from homology"/>
<comment type="pathway">
    <text evidence="5 7">Amino-acid biosynthesis; L-lysine biosynthesis via DAP pathway; L-lysine from DL-2,6-diaminopimelate: step 1/1.</text>
</comment>